<organism evidence="2 3">
    <name type="scientific">Oryzomonas japonica</name>
    <dbReference type="NCBI Taxonomy" id="2603858"/>
    <lineage>
        <taxon>Bacteria</taxon>
        <taxon>Pseudomonadati</taxon>
        <taxon>Thermodesulfobacteriota</taxon>
        <taxon>Desulfuromonadia</taxon>
        <taxon>Geobacterales</taxon>
        <taxon>Geobacteraceae</taxon>
        <taxon>Oryzomonas</taxon>
    </lineage>
</organism>
<dbReference type="Pfam" id="PF05359">
    <property type="entry name" value="DUF748"/>
    <property type="match status" value="1"/>
</dbReference>
<protein>
    <submittedName>
        <fullName evidence="2">DUF748 domain-containing protein</fullName>
    </submittedName>
</protein>
<dbReference type="Proteomes" id="UP000420562">
    <property type="component" value="Unassembled WGS sequence"/>
</dbReference>
<keyword evidence="3" id="KW-1185">Reference proteome</keyword>
<dbReference type="InterPro" id="IPR052894">
    <property type="entry name" value="AsmA-related"/>
</dbReference>
<dbReference type="PANTHER" id="PTHR30441:SF8">
    <property type="entry name" value="DUF748 DOMAIN-CONTAINING PROTEIN"/>
    <property type="match status" value="1"/>
</dbReference>
<dbReference type="GO" id="GO:0090313">
    <property type="term" value="P:regulation of protein targeting to membrane"/>
    <property type="evidence" value="ECO:0007669"/>
    <property type="project" value="TreeGrafter"/>
</dbReference>
<evidence type="ECO:0000313" key="2">
    <source>
        <dbReference type="EMBL" id="KAB0665778.1"/>
    </source>
</evidence>
<gene>
    <name evidence="2" type="ORF">F6V25_08680</name>
</gene>
<evidence type="ECO:0000256" key="1">
    <source>
        <dbReference type="SAM" id="Phobius"/>
    </source>
</evidence>
<dbReference type="GO" id="GO:0005886">
    <property type="term" value="C:plasma membrane"/>
    <property type="evidence" value="ECO:0007669"/>
    <property type="project" value="TreeGrafter"/>
</dbReference>
<dbReference type="InterPro" id="IPR008023">
    <property type="entry name" value="DUF748"/>
</dbReference>
<dbReference type="AlphaFoldDB" id="A0A7J4ZRG9"/>
<keyword evidence="1" id="KW-1133">Transmembrane helix</keyword>
<feature type="transmembrane region" description="Helical" evidence="1">
    <location>
        <begin position="19"/>
        <end position="41"/>
    </location>
</feature>
<evidence type="ECO:0000313" key="3">
    <source>
        <dbReference type="Proteomes" id="UP000420562"/>
    </source>
</evidence>
<comment type="caution">
    <text evidence="2">The sequence shown here is derived from an EMBL/GenBank/DDBJ whole genome shotgun (WGS) entry which is preliminary data.</text>
</comment>
<keyword evidence="1" id="KW-0472">Membrane</keyword>
<reference evidence="2 3" key="1">
    <citation type="submission" date="2019-09" db="EMBL/GenBank/DDBJ databases">
        <title>Geobacter sp. Red96, a novel strain isolated from paddy soil.</title>
        <authorList>
            <person name="Xu Z."/>
            <person name="Masuda Y."/>
            <person name="Itoh H."/>
            <person name="Senoo K."/>
        </authorList>
    </citation>
    <scope>NUCLEOTIDE SEQUENCE [LARGE SCALE GENOMIC DNA]</scope>
    <source>
        <strain evidence="2 3">Red96</strain>
    </source>
</reference>
<sequence>MAEIRQAIPWGKGVLKSRLLRWGAGIPAALALILFIASYTLDAPLRSMMEKKLNRDLKGYSVRLPGVHVQLLGLSLTLKGLTVMQQAHPETPVASFPAIKASIHWGGLLSGRLVAEFLLTQPKIVINLQQLRSEAASTVPLKERGWQRAVEDIYPLKINTLKIKDANLTYIDQDPKMPLVLSHVNLQAVNIRNIRLPDQVYPSTFHLDAAIFGTGRGSIDGAGNFLAEPYPGIKGRLKLEKVPIDYFKPVFARSNVSLQGGILQAAGEAEYAPKVKMAHLESLTIQGMKIDYIHSPRTAKVEKKRAIKAGKAARELSNKPGVLIRADQVSLTGCTLGLVNRAESKPYRIYLTDTDLQMNNFSNHFSQGPAKVHLKAKFMGSGPTTASATFRPNKTGPDLDLSLKIEESRLTAMNDVLRAYGDFDVSAGFFTLVTELHIKNNAITGYIKPFFRDMKVYDRRKDKKRSIPHQMYEILVGGVAKILENRPHQEVATKVDITGSVGKPETSTWQIVTQLIKNAFFKALLPSFEKEAPGKGKR</sequence>
<dbReference type="EMBL" id="VZQZ01000004">
    <property type="protein sequence ID" value="KAB0665778.1"/>
    <property type="molecule type" value="Genomic_DNA"/>
</dbReference>
<name>A0A7J4ZRG9_9BACT</name>
<accession>A0A7J4ZRG9</accession>
<proteinExistence type="predicted"/>
<keyword evidence="1" id="KW-0812">Transmembrane</keyword>
<dbReference type="PANTHER" id="PTHR30441">
    <property type="entry name" value="DUF748 DOMAIN-CONTAINING PROTEIN"/>
    <property type="match status" value="1"/>
</dbReference>
<dbReference type="RefSeq" id="WP_151128211.1">
    <property type="nucleotide sequence ID" value="NZ_VZQZ01000004.1"/>
</dbReference>